<keyword evidence="7" id="KW-0349">Heme</keyword>
<dbReference type="CDD" id="cd11063">
    <property type="entry name" value="CYP52"/>
    <property type="match status" value="1"/>
</dbReference>
<evidence type="ECO:0000256" key="1">
    <source>
        <dbReference type="ARBA" id="ARBA00001971"/>
    </source>
</evidence>
<dbReference type="AlphaFoldDB" id="A0A9N9L8J9"/>
<dbReference type="PANTHER" id="PTHR24287:SF18">
    <property type="entry name" value="CYTOCHROME P450 MONOOXYGENASE APDE-RELATED"/>
    <property type="match status" value="1"/>
</dbReference>
<protein>
    <recommendedName>
        <fullName evidence="10">Cytochrome P450</fullName>
    </recommendedName>
</protein>
<gene>
    <name evidence="8" type="ORF">HYFRA_00013906</name>
</gene>
<dbReference type="GO" id="GO:0020037">
    <property type="term" value="F:heme binding"/>
    <property type="evidence" value="ECO:0007669"/>
    <property type="project" value="InterPro"/>
</dbReference>
<proteinExistence type="inferred from homology"/>
<dbReference type="EMBL" id="CAJVRL010000109">
    <property type="protein sequence ID" value="CAG8961454.1"/>
    <property type="molecule type" value="Genomic_DNA"/>
</dbReference>
<keyword evidence="6 7" id="KW-0503">Monooxygenase</keyword>
<organism evidence="8 9">
    <name type="scientific">Hymenoscyphus fraxineus</name>
    <dbReference type="NCBI Taxonomy" id="746836"/>
    <lineage>
        <taxon>Eukaryota</taxon>
        <taxon>Fungi</taxon>
        <taxon>Dikarya</taxon>
        <taxon>Ascomycota</taxon>
        <taxon>Pezizomycotina</taxon>
        <taxon>Leotiomycetes</taxon>
        <taxon>Helotiales</taxon>
        <taxon>Helotiaceae</taxon>
        <taxon>Hymenoscyphus</taxon>
    </lineage>
</organism>
<evidence type="ECO:0000313" key="8">
    <source>
        <dbReference type="EMBL" id="CAG8961454.1"/>
    </source>
</evidence>
<evidence type="ECO:0000256" key="5">
    <source>
        <dbReference type="ARBA" id="ARBA00023004"/>
    </source>
</evidence>
<dbReference type="InterPro" id="IPR036396">
    <property type="entry name" value="Cyt_P450_sf"/>
</dbReference>
<dbReference type="Proteomes" id="UP000696280">
    <property type="component" value="Unassembled WGS sequence"/>
</dbReference>
<evidence type="ECO:0000313" key="9">
    <source>
        <dbReference type="Proteomes" id="UP000696280"/>
    </source>
</evidence>
<accession>A0A9N9L8J9</accession>
<dbReference type="PRINTS" id="PR00385">
    <property type="entry name" value="P450"/>
</dbReference>
<name>A0A9N9L8J9_9HELO</name>
<dbReference type="PANTHER" id="PTHR24287">
    <property type="entry name" value="P450, PUTATIVE (EUROFUNG)-RELATED"/>
    <property type="match status" value="1"/>
</dbReference>
<evidence type="ECO:0000256" key="6">
    <source>
        <dbReference type="ARBA" id="ARBA00023033"/>
    </source>
</evidence>
<comment type="caution">
    <text evidence="8">The sequence shown here is derived from an EMBL/GenBank/DDBJ whole genome shotgun (WGS) entry which is preliminary data.</text>
</comment>
<evidence type="ECO:0000256" key="7">
    <source>
        <dbReference type="RuleBase" id="RU000461"/>
    </source>
</evidence>
<keyword evidence="9" id="KW-1185">Reference proteome</keyword>
<dbReference type="PROSITE" id="PS00086">
    <property type="entry name" value="CYTOCHROME_P450"/>
    <property type="match status" value="1"/>
</dbReference>
<dbReference type="PRINTS" id="PR01239">
    <property type="entry name" value="EP450IICYP52"/>
</dbReference>
<evidence type="ECO:0000256" key="2">
    <source>
        <dbReference type="ARBA" id="ARBA00010617"/>
    </source>
</evidence>
<keyword evidence="3 7" id="KW-0479">Metal-binding</keyword>
<evidence type="ECO:0000256" key="4">
    <source>
        <dbReference type="ARBA" id="ARBA00023002"/>
    </source>
</evidence>
<comment type="similarity">
    <text evidence="2 7">Belongs to the cytochrome P450 family.</text>
</comment>
<dbReference type="InterPro" id="IPR047146">
    <property type="entry name" value="Cyt_P450_E_CYP52_fungi"/>
</dbReference>
<evidence type="ECO:0000256" key="3">
    <source>
        <dbReference type="ARBA" id="ARBA00022723"/>
    </source>
</evidence>
<dbReference type="OrthoDB" id="1470350at2759"/>
<comment type="cofactor">
    <cofactor evidence="1">
        <name>heme</name>
        <dbReference type="ChEBI" id="CHEBI:30413"/>
    </cofactor>
</comment>
<dbReference type="Pfam" id="PF00067">
    <property type="entry name" value="p450"/>
    <property type="match status" value="1"/>
</dbReference>
<dbReference type="InterPro" id="IPR017972">
    <property type="entry name" value="Cyt_P450_CS"/>
</dbReference>
<dbReference type="InterPro" id="IPR002974">
    <property type="entry name" value="Cyt_P450_E_CYP52_ascomycetes"/>
</dbReference>
<dbReference type="Gene3D" id="1.10.630.10">
    <property type="entry name" value="Cytochrome P450"/>
    <property type="match status" value="1"/>
</dbReference>
<dbReference type="GO" id="GO:0016712">
    <property type="term" value="F:oxidoreductase activity, acting on paired donors, with incorporation or reduction of molecular oxygen, reduced flavin or flavoprotein as one donor, and incorporation of one atom of oxygen"/>
    <property type="evidence" value="ECO:0007669"/>
    <property type="project" value="InterPro"/>
</dbReference>
<sequence>MFTLLKLDILFGEQHGCMPLTKRLPYKWPLALDVFKRQYDALMTGNLLSFQAEYFDRTKVGQTFEVKLLGRIGYFTTDPQNIEAIVSTNFEGKNWGLGSRREGLFPMIGEGIFTQDGHRWKHSRELLRRQFARIQYQDVKVFEGPINTLLAELSSSTGVVDLQPGFFRFTLATTTSLIFGEPFAGLDPKAHEDFAENFDYTSLVSAMRLRLANLCFLLHPPKFKKACTQVKKYATYYVDHALRDRDENGEESAIKRHPFIIELFNELQNRHLVRDQLMNVLLAGRDTTGCLMSWAFYLLVRHPESLQRLVQEINSTFSHQQPVTRSRINKLTYLKCVLNETNRLYTQIPVNVREATKTTFIPRGGGLDGKSPVLIRKGLGIGFSPYHMHRSKILYGEDADEFRPERWEGPELKNIGYGFMPFHGGPRICLGKDFALTEASYGIVRILQTFPNIRLPANISKVKSGKEKQDLTIVVSSAEGCKVLLK</sequence>
<keyword evidence="4 7" id="KW-0560">Oxidoreductase</keyword>
<dbReference type="InterPro" id="IPR001128">
    <property type="entry name" value="Cyt_P450"/>
</dbReference>
<dbReference type="SUPFAM" id="SSF48264">
    <property type="entry name" value="Cytochrome P450"/>
    <property type="match status" value="1"/>
</dbReference>
<dbReference type="GO" id="GO:0005506">
    <property type="term" value="F:iron ion binding"/>
    <property type="evidence" value="ECO:0007669"/>
    <property type="project" value="InterPro"/>
</dbReference>
<reference evidence="8" key="1">
    <citation type="submission" date="2021-07" db="EMBL/GenBank/DDBJ databases">
        <authorList>
            <person name="Durling M."/>
        </authorList>
    </citation>
    <scope>NUCLEOTIDE SEQUENCE</scope>
</reference>
<evidence type="ECO:0008006" key="10">
    <source>
        <dbReference type="Google" id="ProtNLM"/>
    </source>
</evidence>
<keyword evidence="5 7" id="KW-0408">Iron</keyword>